<feature type="compositionally biased region" description="Basic residues" evidence="5">
    <location>
        <begin position="129"/>
        <end position="139"/>
    </location>
</feature>
<keyword evidence="3" id="KW-0809">Transit peptide</keyword>
<comment type="caution">
    <text evidence="7">The sequence shown here is derived from an EMBL/GenBank/DDBJ whole genome shotgun (WGS) entry which is preliminary data.</text>
</comment>
<dbReference type="STRING" id="188477.A0A3S1BDB7"/>
<comment type="subcellular location">
    <subcellularLocation>
        <location evidence="1">Mitochondrion</location>
    </subcellularLocation>
</comment>
<comment type="similarity">
    <text evidence="2">Belongs to the prokaryotic/mitochondrial release factor family.</text>
</comment>
<dbReference type="InterPro" id="IPR052405">
    <property type="entry name" value="Mito_Transl_Release_Factor"/>
</dbReference>
<name>A0A3S1BDB7_ELYCH</name>
<evidence type="ECO:0000256" key="5">
    <source>
        <dbReference type="SAM" id="MobiDB-lite"/>
    </source>
</evidence>
<dbReference type="OrthoDB" id="277888at2759"/>
<dbReference type="InterPro" id="IPR045853">
    <property type="entry name" value="Pep_chain_release_fac_I_sf"/>
</dbReference>
<evidence type="ECO:0000313" key="7">
    <source>
        <dbReference type="EMBL" id="RUS78073.1"/>
    </source>
</evidence>
<evidence type="ECO:0000259" key="6">
    <source>
        <dbReference type="Pfam" id="PF00472"/>
    </source>
</evidence>
<evidence type="ECO:0000256" key="2">
    <source>
        <dbReference type="ARBA" id="ARBA00010835"/>
    </source>
</evidence>
<protein>
    <recommendedName>
        <fullName evidence="6">Prokaryotic-type class I peptide chain release factors domain-containing protein</fullName>
    </recommendedName>
</protein>
<dbReference type="PANTHER" id="PTHR46203">
    <property type="entry name" value="PROBABLE PEPTIDE CHAIN RELEASE FACTOR C12ORF65"/>
    <property type="match status" value="1"/>
</dbReference>
<dbReference type="InterPro" id="IPR000352">
    <property type="entry name" value="Pep_chain_release_fac_I"/>
</dbReference>
<dbReference type="EMBL" id="RQTK01000534">
    <property type="protein sequence ID" value="RUS78073.1"/>
    <property type="molecule type" value="Genomic_DNA"/>
</dbReference>
<dbReference type="PANTHER" id="PTHR46203:SF1">
    <property type="entry name" value="MITOCHONDRIAL TRANSLATION RELEASE FACTOR IN RESCUE"/>
    <property type="match status" value="1"/>
</dbReference>
<organism evidence="7 8">
    <name type="scientific">Elysia chlorotica</name>
    <name type="common">Eastern emerald elysia</name>
    <name type="synonym">Sea slug</name>
    <dbReference type="NCBI Taxonomy" id="188477"/>
    <lineage>
        <taxon>Eukaryota</taxon>
        <taxon>Metazoa</taxon>
        <taxon>Spiralia</taxon>
        <taxon>Lophotrochozoa</taxon>
        <taxon>Mollusca</taxon>
        <taxon>Gastropoda</taxon>
        <taxon>Heterobranchia</taxon>
        <taxon>Euthyneura</taxon>
        <taxon>Panpulmonata</taxon>
        <taxon>Sacoglossa</taxon>
        <taxon>Placobranchoidea</taxon>
        <taxon>Plakobranchidae</taxon>
        <taxon>Elysia</taxon>
    </lineage>
</organism>
<dbReference type="Pfam" id="PF00472">
    <property type="entry name" value="RF-1"/>
    <property type="match status" value="1"/>
</dbReference>
<reference evidence="7 8" key="1">
    <citation type="submission" date="2019-01" db="EMBL/GenBank/DDBJ databases">
        <title>A draft genome assembly of the solar-powered sea slug Elysia chlorotica.</title>
        <authorList>
            <person name="Cai H."/>
            <person name="Li Q."/>
            <person name="Fang X."/>
            <person name="Li J."/>
            <person name="Curtis N.E."/>
            <person name="Altenburger A."/>
            <person name="Shibata T."/>
            <person name="Feng M."/>
            <person name="Maeda T."/>
            <person name="Schwartz J.A."/>
            <person name="Shigenobu S."/>
            <person name="Lundholm N."/>
            <person name="Nishiyama T."/>
            <person name="Yang H."/>
            <person name="Hasebe M."/>
            <person name="Li S."/>
            <person name="Pierce S.K."/>
            <person name="Wang J."/>
        </authorList>
    </citation>
    <scope>NUCLEOTIDE SEQUENCE [LARGE SCALE GENOMIC DNA]</scope>
    <source>
        <strain evidence="7">EC2010</strain>
        <tissue evidence="7">Whole organism of an adult</tissue>
    </source>
</reference>
<dbReference type="Proteomes" id="UP000271974">
    <property type="component" value="Unassembled WGS sequence"/>
</dbReference>
<sequence>MIIAAHCAIVNTTRPSSSAGVATCWSSQIRFYAVRRKDHKFPDLRPEDLEEEFVRGSGPGGQAVNKTSNCVVLKHIPTGTVVKCHETRSLEENRKRARLRLEEKLDLDLNGDESFRSKVKAEGEEAKKEKKRRNNRRLALKAAFKEKEKLD</sequence>
<evidence type="ECO:0000256" key="1">
    <source>
        <dbReference type="ARBA" id="ARBA00004173"/>
    </source>
</evidence>
<feature type="domain" description="Prokaryotic-type class I peptide chain release factors" evidence="6">
    <location>
        <begin position="43"/>
        <end position="136"/>
    </location>
</feature>
<evidence type="ECO:0000256" key="4">
    <source>
        <dbReference type="ARBA" id="ARBA00023128"/>
    </source>
</evidence>
<dbReference type="Gene3D" id="3.30.160.20">
    <property type="match status" value="1"/>
</dbReference>
<keyword evidence="4" id="KW-0496">Mitochondrion</keyword>
<gene>
    <name evidence="7" type="ORF">EGW08_014153</name>
</gene>
<keyword evidence="8" id="KW-1185">Reference proteome</keyword>
<evidence type="ECO:0000313" key="8">
    <source>
        <dbReference type="Proteomes" id="UP000271974"/>
    </source>
</evidence>
<dbReference type="SUPFAM" id="SSF75620">
    <property type="entry name" value="Release factor"/>
    <property type="match status" value="1"/>
</dbReference>
<dbReference type="GO" id="GO:0005739">
    <property type="term" value="C:mitochondrion"/>
    <property type="evidence" value="ECO:0007669"/>
    <property type="project" value="UniProtKB-SubCell"/>
</dbReference>
<accession>A0A3S1BDB7</accession>
<feature type="compositionally biased region" description="Basic and acidic residues" evidence="5">
    <location>
        <begin position="116"/>
        <end position="128"/>
    </location>
</feature>
<proteinExistence type="inferred from homology"/>
<feature type="region of interest" description="Disordered" evidence="5">
    <location>
        <begin position="116"/>
        <end position="151"/>
    </location>
</feature>
<dbReference type="GO" id="GO:0003747">
    <property type="term" value="F:translation release factor activity"/>
    <property type="evidence" value="ECO:0007669"/>
    <property type="project" value="InterPro"/>
</dbReference>
<dbReference type="AlphaFoldDB" id="A0A3S1BDB7"/>
<evidence type="ECO:0000256" key="3">
    <source>
        <dbReference type="ARBA" id="ARBA00022946"/>
    </source>
</evidence>